<dbReference type="RefSeq" id="WP_207347018.1">
    <property type="nucleotide sequence ID" value="NZ_CP076456.1"/>
</dbReference>
<dbReference type="GO" id="GO:0004106">
    <property type="term" value="F:chorismate mutase activity"/>
    <property type="evidence" value="ECO:0007669"/>
    <property type="project" value="InterPro"/>
</dbReference>
<feature type="domain" description="Chorismate mutase" evidence="2">
    <location>
        <begin position="8"/>
        <end position="98"/>
    </location>
</feature>
<dbReference type="InterPro" id="IPR036263">
    <property type="entry name" value="Chorismate_II_sf"/>
</dbReference>
<dbReference type="GO" id="GO:0046417">
    <property type="term" value="P:chorismate metabolic process"/>
    <property type="evidence" value="ECO:0007669"/>
    <property type="project" value="InterPro"/>
</dbReference>
<accession>A0A975PE12</accession>
<gene>
    <name evidence="3" type="ORF">KG104_10900</name>
</gene>
<dbReference type="Pfam" id="PF01817">
    <property type="entry name" value="CM_2"/>
    <property type="match status" value="1"/>
</dbReference>
<dbReference type="InterPro" id="IPR036979">
    <property type="entry name" value="CM_dom_sf"/>
</dbReference>
<evidence type="ECO:0000313" key="3">
    <source>
        <dbReference type="EMBL" id="QWQ35032.1"/>
    </source>
</evidence>
<dbReference type="InterPro" id="IPR051331">
    <property type="entry name" value="Chorismate_mutase-related"/>
</dbReference>
<keyword evidence="1" id="KW-0413">Isomerase</keyword>
<dbReference type="AlphaFoldDB" id="A0A975PE12"/>
<keyword evidence="4" id="KW-1185">Reference proteome</keyword>
<evidence type="ECO:0000259" key="2">
    <source>
        <dbReference type="PROSITE" id="PS51168"/>
    </source>
</evidence>
<dbReference type="Gene3D" id="1.20.59.10">
    <property type="entry name" value="Chorismate mutase"/>
    <property type="match status" value="1"/>
</dbReference>
<dbReference type="KEGG" id="asun:KG104_10900"/>
<name>A0A975PE12_9MICC</name>
<evidence type="ECO:0000313" key="4">
    <source>
        <dbReference type="Proteomes" id="UP000680588"/>
    </source>
</evidence>
<dbReference type="InterPro" id="IPR002701">
    <property type="entry name" value="CM_II_prokaryot"/>
</dbReference>
<organism evidence="3 4">
    <name type="scientific">Arthrobacter sunyaminii</name>
    <dbReference type="NCBI Taxonomy" id="2816859"/>
    <lineage>
        <taxon>Bacteria</taxon>
        <taxon>Bacillati</taxon>
        <taxon>Actinomycetota</taxon>
        <taxon>Actinomycetes</taxon>
        <taxon>Micrococcales</taxon>
        <taxon>Micrococcaceae</taxon>
        <taxon>Arthrobacter</taxon>
    </lineage>
</organism>
<dbReference type="SUPFAM" id="SSF48600">
    <property type="entry name" value="Chorismate mutase II"/>
    <property type="match status" value="1"/>
</dbReference>
<dbReference type="PROSITE" id="PS51168">
    <property type="entry name" value="CHORISMATE_MUT_2"/>
    <property type="match status" value="1"/>
</dbReference>
<dbReference type="PANTHER" id="PTHR38041">
    <property type="entry name" value="CHORISMATE MUTASE"/>
    <property type="match status" value="1"/>
</dbReference>
<dbReference type="PANTHER" id="PTHR38041:SF1">
    <property type="entry name" value="CHORISMATE MUTASE"/>
    <property type="match status" value="1"/>
</dbReference>
<dbReference type="GO" id="GO:0009697">
    <property type="term" value="P:salicylic acid biosynthetic process"/>
    <property type="evidence" value="ECO:0007669"/>
    <property type="project" value="TreeGrafter"/>
</dbReference>
<dbReference type="SMART" id="SM00830">
    <property type="entry name" value="CM_2"/>
    <property type="match status" value="1"/>
</dbReference>
<proteinExistence type="predicted"/>
<reference evidence="3" key="1">
    <citation type="submission" date="2021-06" db="EMBL/GenBank/DDBJ databases">
        <title>Novel species in genus Arthrobacter.</title>
        <authorList>
            <person name="Zhang G."/>
        </authorList>
    </citation>
    <scope>NUCLEOTIDE SEQUENCE</scope>
    <source>
        <strain evidence="3">Zg-ZUI122</strain>
    </source>
</reference>
<dbReference type="EMBL" id="CP076456">
    <property type="protein sequence ID" value="QWQ35032.1"/>
    <property type="molecule type" value="Genomic_DNA"/>
</dbReference>
<protein>
    <submittedName>
        <fullName evidence="3">Chorismate mutase</fullName>
    </submittedName>
</protein>
<dbReference type="Proteomes" id="UP000680588">
    <property type="component" value="Chromosome"/>
</dbReference>
<sequence>MESLDHQRSMTSQLDDVRTAIDEIDEEIVALIWRRERLVRLAGSLKDNDAEVKAPARVEEVLEHVRTTAQAQDGDPTVVEATYRAMIDAFIDYELKVRHEAQTRAKLDAFSRS</sequence>
<evidence type="ECO:0000256" key="1">
    <source>
        <dbReference type="ARBA" id="ARBA00023235"/>
    </source>
</evidence>